<protein>
    <submittedName>
        <fullName evidence="2 4">Uncharacterized protein</fullName>
    </submittedName>
</protein>
<dbReference type="AlphaFoldDB" id="A0A0R3TUY7"/>
<sequence length="115" mass="13339">MFSWSFKSNDHQRYVTAEKDQMYENRYLNLIRINPDLAEIEEETTKSSEVDVNPIIHDVAEVEEETTPIKEMEEETTTSSEVEEVTTPIKEIEEMTSKSKGKDECEMTVFGTVTH</sequence>
<name>A0A0R3TUY7_RODNA</name>
<evidence type="ECO:0000313" key="2">
    <source>
        <dbReference type="EMBL" id="VDO10796.1"/>
    </source>
</evidence>
<evidence type="ECO:0000313" key="4">
    <source>
        <dbReference type="WBParaSite" id="HNAJ_0001160101-mRNA-1"/>
    </source>
</evidence>
<keyword evidence="3" id="KW-1185">Reference proteome</keyword>
<dbReference type="EMBL" id="UZAE01013658">
    <property type="protein sequence ID" value="VDO10796.1"/>
    <property type="molecule type" value="Genomic_DNA"/>
</dbReference>
<evidence type="ECO:0000256" key="1">
    <source>
        <dbReference type="SAM" id="MobiDB-lite"/>
    </source>
</evidence>
<dbReference type="Proteomes" id="UP000278807">
    <property type="component" value="Unassembled WGS sequence"/>
</dbReference>
<proteinExistence type="predicted"/>
<dbReference type="WBParaSite" id="HNAJ_0001160101-mRNA-1">
    <property type="protein sequence ID" value="HNAJ_0001160101-mRNA-1"/>
    <property type="gene ID" value="HNAJ_0001160101"/>
</dbReference>
<reference evidence="2 3" key="2">
    <citation type="submission" date="2018-11" db="EMBL/GenBank/DDBJ databases">
        <authorList>
            <consortium name="Pathogen Informatics"/>
        </authorList>
    </citation>
    <scope>NUCLEOTIDE SEQUENCE [LARGE SCALE GENOMIC DNA]</scope>
</reference>
<evidence type="ECO:0000313" key="3">
    <source>
        <dbReference type="Proteomes" id="UP000278807"/>
    </source>
</evidence>
<accession>A0A0R3TUY7</accession>
<reference evidence="4" key="1">
    <citation type="submission" date="2017-02" db="UniProtKB">
        <authorList>
            <consortium name="WormBaseParasite"/>
        </authorList>
    </citation>
    <scope>IDENTIFICATION</scope>
</reference>
<feature type="compositionally biased region" description="Basic and acidic residues" evidence="1">
    <location>
        <begin position="90"/>
        <end position="105"/>
    </location>
</feature>
<feature type="region of interest" description="Disordered" evidence="1">
    <location>
        <begin position="64"/>
        <end position="115"/>
    </location>
</feature>
<gene>
    <name evidence="2" type="ORF">HNAJ_LOCUS11591</name>
</gene>
<feature type="compositionally biased region" description="Acidic residues" evidence="1">
    <location>
        <begin position="64"/>
        <end position="84"/>
    </location>
</feature>
<organism evidence="4">
    <name type="scientific">Rodentolepis nana</name>
    <name type="common">Dwarf tapeworm</name>
    <name type="synonym">Hymenolepis nana</name>
    <dbReference type="NCBI Taxonomy" id="102285"/>
    <lineage>
        <taxon>Eukaryota</taxon>
        <taxon>Metazoa</taxon>
        <taxon>Spiralia</taxon>
        <taxon>Lophotrochozoa</taxon>
        <taxon>Platyhelminthes</taxon>
        <taxon>Cestoda</taxon>
        <taxon>Eucestoda</taxon>
        <taxon>Cyclophyllidea</taxon>
        <taxon>Hymenolepididae</taxon>
        <taxon>Rodentolepis</taxon>
    </lineage>
</organism>